<dbReference type="SUPFAM" id="SSF50475">
    <property type="entry name" value="FMN-binding split barrel"/>
    <property type="match status" value="1"/>
</dbReference>
<evidence type="ECO:0000256" key="1">
    <source>
        <dbReference type="ARBA" id="ARBA00008898"/>
    </source>
</evidence>
<gene>
    <name evidence="4" type="ORF">M8523_23055</name>
</gene>
<comment type="caution">
    <text evidence="4">The sequence shown here is derived from an EMBL/GenBank/DDBJ whole genome shotgun (WGS) entry which is preliminary data.</text>
</comment>
<feature type="domain" description="Flavin reductase like" evidence="3">
    <location>
        <begin position="9"/>
        <end position="156"/>
    </location>
</feature>
<keyword evidence="2" id="KW-0560">Oxidoreductase</keyword>
<accession>A0AA42CLW8</accession>
<dbReference type="InterPro" id="IPR012349">
    <property type="entry name" value="Split_barrel_FMN-bd"/>
</dbReference>
<dbReference type="Proteomes" id="UP001165667">
    <property type="component" value="Unassembled WGS sequence"/>
</dbReference>
<protein>
    <submittedName>
        <fullName evidence="4">Flavin reductase family protein</fullName>
    </submittedName>
</protein>
<dbReference type="InterPro" id="IPR002563">
    <property type="entry name" value="Flavin_Rdtase-like_dom"/>
</dbReference>
<dbReference type="Pfam" id="PF01613">
    <property type="entry name" value="Flavin_Reduct"/>
    <property type="match status" value="1"/>
</dbReference>
<evidence type="ECO:0000313" key="4">
    <source>
        <dbReference type="EMBL" id="MCW6510891.1"/>
    </source>
</evidence>
<proteinExistence type="inferred from homology"/>
<comment type="similarity">
    <text evidence="1">Belongs to the non-flavoprotein flavin reductase family.</text>
</comment>
<dbReference type="AlphaFoldDB" id="A0AA42CLW8"/>
<keyword evidence="5" id="KW-1185">Reference proteome</keyword>
<reference evidence="4" key="1">
    <citation type="submission" date="2022-05" db="EMBL/GenBank/DDBJ databases">
        <authorList>
            <person name="Pankratov T."/>
        </authorList>
    </citation>
    <scope>NUCLEOTIDE SEQUENCE</scope>
    <source>
        <strain evidence="4">BP6-180914</strain>
    </source>
</reference>
<dbReference type="EMBL" id="JAMOIM010000019">
    <property type="protein sequence ID" value="MCW6510891.1"/>
    <property type="molecule type" value="Genomic_DNA"/>
</dbReference>
<dbReference type="InterPro" id="IPR050268">
    <property type="entry name" value="NADH-dep_flavin_reductase"/>
</dbReference>
<evidence type="ECO:0000313" key="5">
    <source>
        <dbReference type="Proteomes" id="UP001165667"/>
    </source>
</evidence>
<dbReference type="PANTHER" id="PTHR30466:SF11">
    <property type="entry name" value="FLAVIN-DEPENDENT MONOOXYGENASE, REDUCTASE SUBUNIT HSAB"/>
    <property type="match status" value="1"/>
</dbReference>
<evidence type="ECO:0000256" key="2">
    <source>
        <dbReference type="ARBA" id="ARBA00023002"/>
    </source>
</evidence>
<dbReference type="RefSeq" id="WP_282587267.1">
    <property type="nucleotide sequence ID" value="NZ_JAMOIM010000019.1"/>
</dbReference>
<dbReference type="PANTHER" id="PTHR30466">
    <property type="entry name" value="FLAVIN REDUCTASE"/>
    <property type="match status" value="1"/>
</dbReference>
<sequence>MPQGLRAAMRQLAGGVCIVTVGEGEERRGFTATSVTSLTLDPPCILVCVNRKVSALPTILRHKRFGVNILAEHHAGLASRFAGVGDIKGAARFGEGHWLQSPAGLPQLADALAAVGCDLEESVERHSHLILIGAVHAILHGAQAAPLLYADGRFGRFEALPSSL</sequence>
<evidence type="ECO:0000259" key="3">
    <source>
        <dbReference type="SMART" id="SM00903"/>
    </source>
</evidence>
<dbReference type="Gene3D" id="2.30.110.10">
    <property type="entry name" value="Electron Transport, Fmn-binding Protein, Chain A"/>
    <property type="match status" value="1"/>
</dbReference>
<organism evidence="4 5">
    <name type="scientific">Lichenifustis flavocetrariae</name>
    <dbReference type="NCBI Taxonomy" id="2949735"/>
    <lineage>
        <taxon>Bacteria</taxon>
        <taxon>Pseudomonadati</taxon>
        <taxon>Pseudomonadota</taxon>
        <taxon>Alphaproteobacteria</taxon>
        <taxon>Hyphomicrobiales</taxon>
        <taxon>Lichenihabitantaceae</taxon>
        <taxon>Lichenifustis</taxon>
    </lineage>
</organism>
<name>A0AA42CLW8_9HYPH</name>
<dbReference type="GO" id="GO:0042602">
    <property type="term" value="F:riboflavin reductase (NADPH) activity"/>
    <property type="evidence" value="ECO:0007669"/>
    <property type="project" value="TreeGrafter"/>
</dbReference>
<dbReference type="GO" id="GO:0010181">
    <property type="term" value="F:FMN binding"/>
    <property type="evidence" value="ECO:0007669"/>
    <property type="project" value="InterPro"/>
</dbReference>
<dbReference type="SMART" id="SM00903">
    <property type="entry name" value="Flavin_Reduct"/>
    <property type="match status" value="1"/>
</dbReference>